<dbReference type="GO" id="GO:0005935">
    <property type="term" value="C:cellular bud neck"/>
    <property type="evidence" value="ECO:0007669"/>
    <property type="project" value="TreeGrafter"/>
</dbReference>
<dbReference type="AlphaFoldDB" id="C4JFY9"/>
<feature type="compositionally biased region" description="Low complexity" evidence="1">
    <location>
        <begin position="264"/>
        <end position="274"/>
    </location>
</feature>
<organism evidence="3 4">
    <name type="scientific">Uncinocarpus reesii (strain UAMH 1704)</name>
    <dbReference type="NCBI Taxonomy" id="336963"/>
    <lineage>
        <taxon>Eukaryota</taxon>
        <taxon>Fungi</taxon>
        <taxon>Dikarya</taxon>
        <taxon>Ascomycota</taxon>
        <taxon>Pezizomycotina</taxon>
        <taxon>Eurotiomycetes</taxon>
        <taxon>Eurotiomycetidae</taxon>
        <taxon>Onygenales</taxon>
        <taxon>Onygenaceae</taxon>
        <taxon>Uncinocarpus</taxon>
    </lineage>
</organism>
<keyword evidence="2" id="KW-0472">Membrane</keyword>
<feature type="compositionally biased region" description="Polar residues" evidence="1">
    <location>
        <begin position="121"/>
        <end position="137"/>
    </location>
</feature>
<feature type="compositionally biased region" description="Polar residues" evidence="1">
    <location>
        <begin position="233"/>
        <end position="246"/>
    </location>
</feature>
<dbReference type="Proteomes" id="UP000002058">
    <property type="component" value="Unassembled WGS sequence"/>
</dbReference>
<keyword evidence="2" id="KW-0812">Transmembrane</keyword>
<gene>
    <name evidence="3" type="ORF">UREG_01069</name>
</gene>
<sequence length="309" mass="33438">MGPVEFSPWHRYEARALNDVKQTFSSWDKCMQKAYCKWPAIIGIVIGVLVVVGIAWCIIGCLCCGYTCCRGCCSCCSCCGGGGGGGRQRHKYADPHPPATYQQPPPNLGYQPAAPPVYERSTPQYSSPVPQYAQFDTPSHKPAHEDALPPMPSWQNAVTRRVEDPSQDVEMHNLHPTTGQTLGTTTRSRSGYYEVPSQPSSPRFAPDPYSAGAARTNQNHHPYAEQPPYARSPNASPSPSLQQAYSPYSAAGRQSPYSAAGRQSPGYAAYSPSVPSSPPPPFSPTAPGRQTPGLLQAGRKPVENSWKEV</sequence>
<feature type="compositionally biased region" description="Basic and acidic residues" evidence="1">
    <location>
        <begin position="138"/>
        <end position="147"/>
    </location>
</feature>
<dbReference type="HOGENOM" id="CLU_049361_0_0_1"/>
<evidence type="ECO:0000313" key="3">
    <source>
        <dbReference type="EMBL" id="EEP76220.1"/>
    </source>
</evidence>
<proteinExistence type="predicted"/>
<feature type="transmembrane region" description="Helical" evidence="2">
    <location>
        <begin position="38"/>
        <end position="59"/>
    </location>
</feature>
<dbReference type="InParanoid" id="C4JFY9"/>
<dbReference type="GO" id="GO:0005886">
    <property type="term" value="C:plasma membrane"/>
    <property type="evidence" value="ECO:0007669"/>
    <property type="project" value="TreeGrafter"/>
</dbReference>
<feature type="compositionally biased region" description="Low complexity" evidence="1">
    <location>
        <begin position="177"/>
        <end position="186"/>
    </location>
</feature>
<dbReference type="eggNOG" id="ENOG502SAKR">
    <property type="taxonomic scope" value="Eukaryota"/>
</dbReference>
<dbReference type="OrthoDB" id="5401332at2759"/>
<feature type="compositionally biased region" description="Basic and acidic residues" evidence="1">
    <location>
        <begin position="300"/>
        <end position="309"/>
    </location>
</feature>
<keyword evidence="2" id="KW-1133">Transmembrane helix</keyword>
<evidence type="ECO:0000313" key="4">
    <source>
        <dbReference type="Proteomes" id="UP000002058"/>
    </source>
</evidence>
<dbReference type="PANTHER" id="PTHR40018">
    <property type="entry name" value="[PSI+] INDUCTION PROTEIN 2"/>
    <property type="match status" value="1"/>
</dbReference>
<feature type="compositionally biased region" description="Pro residues" evidence="1">
    <location>
        <begin position="95"/>
        <end position="107"/>
    </location>
</feature>
<keyword evidence="4" id="KW-1185">Reference proteome</keyword>
<protein>
    <submittedName>
        <fullName evidence="3">Uncharacterized protein</fullName>
    </submittedName>
</protein>
<dbReference type="InterPro" id="IPR037504">
    <property type="entry name" value="PSI_induc_2"/>
</dbReference>
<dbReference type="VEuPathDB" id="FungiDB:UREG_01069"/>
<dbReference type="KEGG" id="ure:UREG_01069"/>
<feature type="compositionally biased region" description="Pro residues" evidence="1">
    <location>
        <begin position="275"/>
        <end position="284"/>
    </location>
</feature>
<name>C4JFY9_UNCRE</name>
<dbReference type="PANTHER" id="PTHR40018:SF1">
    <property type="entry name" value="[PSI+] INDUCTION PROTEIN 2"/>
    <property type="match status" value="1"/>
</dbReference>
<dbReference type="GeneID" id="8438276"/>
<dbReference type="STRING" id="336963.C4JFY9"/>
<feature type="region of interest" description="Disordered" evidence="1">
    <location>
        <begin position="93"/>
        <end position="309"/>
    </location>
</feature>
<evidence type="ECO:0000256" key="1">
    <source>
        <dbReference type="SAM" id="MobiDB-lite"/>
    </source>
</evidence>
<dbReference type="RefSeq" id="XP_002541553.1">
    <property type="nucleotide sequence ID" value="XM_002541507.1"/>
</dbReference>
<feature type="compositionally biased region" description="Basic and acidic residues" evidence="1">
    <location>
        <begin position="160"/>
        <end position="173"/>
    </location>
</feature>
<dbReference type="OMA" id="CLCCGIQ"/>
<dbReference type="EMBL" id="CH476615">
    <property type="protein sequence ID" value="EEP76220.1"/>
    <property type="molecule type" value="Genomic_DNA"/>
</dbReference>
<accession>C4JFY9</accession>
<evidence type="ECO:0000256" key="2">
    <source>
        <dbReference type="SAM" id="Phobius"/>
    </source>
</evidence>
<reference evidence="4" key="1">
    <citation type="journal article" date="2009" name="Genome Res.">
        <title>Comparative genomic analyses of the human fungal pathogens Coccidioides and their relatives.</title>
        <authorList>
            <person name="Sharpton T.J."/>
            <person name="Stajich J.E."/>
            <person name="Rounsley S.D."/>
            <person name="Gardner M.J."/>
            <person name="Wortman J.R."/>
            <person name="Jordar V.S."/>
            <person name="Maiti R."/>
            <person name="Kodira C.D."/>
            <person name="Neafsey D.E."/>
            <person name="Zeng Q."/>
            <person name="Hung C.-Y."/>
            <person name="McMahan C."/>
            <person name="Muszewska A."/>
            <person name="Grynberg M."/>
            <person name="Mandel M.A."/>
            <person name="Kellner E.M."/>
            <person name="Barker B.M."/>
            <person name="Galgiani J.N."/>
            <person name="Orbach M.J."/>
            <person name="Kirkland T.N."/>
            <person name="Cole G.T."/>
            <person name="Henn M.R."/>
            <person name="Birren B.W."/>
            <person name="Taylor J.W."/>
        </authorList>
    </citation>
    <scope>NUCLEOTIDE SEQUENCE [LARGE SCALE GENOMIC DNA]</scope>
    <source>
        <strain evidence="4">UAMH 1704</strain>
    </source>
</reference>